<evidence type="ECO:0000256" key="3">
    <source>
        <dbReference type="ARBA" id="ARBA00022741"/>
    </source>
</evidence>
<evidence type="ECO:0000256" key="6">
    <source>
        <dbReference type="ARBA" id="ARBA00023136"/>
    </source>
</evidence>
<comment type="caution">
    <text evidence="10">The sequence shown here is derived from an EMBL/GenBank/DDBJ whole genome shotgun (WGS) entry which is preliminary data.</text>
</comment>
<keyword evidence="4 10" id="KW-0067">ATP-binding</keyword>
<comment type="subcellular location">
    <subcellularLocation>
        <location evidence="1">Cell membrane</location>
        <topology evidence="1">Multi-pass membrane protein</topology>
    </subcellularLocation>
</comment>
<evidence type="ECO:0000256" key="4">
    <source>
        <dbReference type="ARBA" id="ARBA00022840"/>
    </source>
</evidence>
<evidence type="ECO:0000259" key="8">
    <source>
        <dbReference type="PROSITE" id="PS50893"/>
    </source>
</evidence>
<feature type="transmembrane region" description="Helical" evidence="7">
    <location>
        <begin position="274"/>
        <end position="293"/>
    </location>
</feature>
<dbReference type="InterPro" id="IPR027417">
    <property type="entry name" value="P-loop_NTPase"/>
</dbReference>
<evidence type="ECO:0000313" key="11">
    <source>
        <dbReference type="Proteomes" id="UP001589619"/>
    </source>
</evidence>
<keyword evidence="11" id="KW-1185">Reference proteome</keyword>
<dbReference type="InterPro" id="IPR003593">
    <property type="entry name" value="AAA+_ATPase"/>
</dbReference>
<dbReference type="SUPFAM" id="SSF90123">
    <property type="entry name" value="ABC transporter transmembrane region"/>
    <property type="match status" value="1"/>
</dbReference>
<evidence type="ECO:0000256" key="7">
    <source>
        <dbReference type="SAM" id="Phobius"/>
    </source>
</evidence>
<dbReference type="SUPFAM" id="SSF52540">
    <property type="entry name" value="P-loop containing nucleoside triphosphate hydrolases"/>
    <property type="match status" value="1"/>
</dbReference>
<keyword evidence="5 7" id="KW-1133">Transmembrane helix</keyword>
<dbReference type="GO" id="GO:0005524">
    <property type="term" value="F:ATP binding"/>
    <property type="evidence" value="ECO:0007669"/>
    <property type="project" value="UniProtKB-KW"/>
</dbReference>
<reference evidence="10 11" key="1">
    <citation type="submission" date="2024-09" db="EMBL/GenBank/DDBJ databases">
        <authorList>
            <person name="Sun Q."/>
            <person name="Mori K."/>
        </authorList>
    </citation>
    <scope>NUCLEOTIDE SEQUENCE [LARGE SCALE GENOMIC DNA]</scope>
    <source>
        <strain evidence="10 11">JCM 12520</strain>
    </source>
</reference>
<evidence type="ECO:0000256" key="1">
    <source>
        <dbReference type="ARBA" id="ARBA00004651"/>
    </source>
</evidence>
<name>A0ABV5VVP3_9BACL</name>
<dbReference type="CDD" id="cd03254">
    <property type="entry name" value="ABCC_Glucan_exporter_like"/>
    <property type="match status" value="1"/>
</dbReference>
<dbReference type="Gene3D" id="3.40.50.300">
    <property type="entry name" value="P-loop containing nucleotide triphosphate hydrolases"/>
    <property type="match status" value="1"/>
</dbReference>
<dbReference type="InterPro" id="IPR017871">
    <property type="entry name" value="ABC_transporter-like_CS"/>
</dbReference>
<dbReference type="PANTHER" id="PTHR24221:SF430">
    <property type="entry name" value="MULTIDRUG RESISTANCE ABC TRANSPORTER ATP-BINDING_PERMEASE PROTEIN YHEH-RELATED"/>
    <property type="match status" value="1"/>
</dbReference>
<feature type="domain" description="ABC transporter" evidence="8">
    <location>
        <begin position="452"/>
        <end position="686"/>
    </location>
</feature>
<dbReference type="Pfam" id="PF00005">
    <property type="entry name" value="ABC_tran"/>
    <property type="match status" value="1"/>
</dbReference>
<evidence type="ECO:0000313" key="10">
    <source>
        <dbReference type="EMBL" id="MFB9752328.1"/>
    </source>
</evidence>
<dbReference type="RefSeq" id="WP_344911321.1">
    <property type="nucleotide sequence ID" value="NZ_BAAAYO010000010.1"/>
</dbReference>
<evidence type="ECO:0000256" key="2">
    <source>
        <dbReference type="ARBA" id="ARBA00022692"/>
    </source>
</evidence>
<dbReference type="PROSITE" id="PS00211">
    <property type="entry name" value="ABC_TRANSPORTER_1"/>
    <property type="match status" value="1"/>
</dbReference>
<feature type="transmembrane region" description="Helical" evidence="7">
    <location>
        <begin position="245"/>
        <end position="268"/>
    </location>
</feature>
<dbReference type="CDD" id="cd18544">
    <property type="entry name" value="ABC_6TM_TmrA_like"/>
    <property type="match status" value="1"/>
</dbReference>
<gene>
    <name evidence="10" type="ORF">ACFFNY_12245</name>
</gene>
<accession>A0ABV5VVP3</accession>
<dbReference type="Pfam" id="PF00664">
    <property type="entry name" value="ABC_membrane"/>
    <property type="match status" value="1"/>
</dbReference>
<dbReference type="PROSITE" id="PS50893">
    <property type="entry name" value="ABC_TRANSPORTER_2"/>
    <property type="match status" value="1"/>
</dbReference>
<dbReference type="InterPro" id="IPR003439">
    <property type="entry name" value="ABC_transporter-like_ATP-bd"/>
</dbReference>
<dbReference type="InterPro" id="IPR011527">
    <property type="entry name" value="ABC1_TM_dom"/>
</dbReference>
<sequence length="697" mass="77717">MSQEQEHYDLDIDKTAANPLRTLRRLVGYALHFKTQLLLALLMLTVAVGTELAGPLVAKRLIDVHITGIEKPWYVTAQSDSSRFAVPLDGALYKRTDRFAEGEARGAEARVLQVGRSYYFIGEPVLFDGQRSLTAEGGLFIKRGSQEKTYAARELTASEMYSFFRPELGGLIWLCWAYFGLLVVSAAFSYGQRFVLQAASNRIIRNMRSDVFGQMNRLPIRYFDNLPAGKVVSRITNDTETIRELYVNVLANFFTGTIYMAGIFVALFLLDARLAAICLFIIPVLVAWVYIYGRKAKRYNRAIRSAVGEINGVINESIQGMPVVQAFRGERRMEAEFELINTRLFAFRNKLLSLNSWTGYNLVGVIRNIALVALIWYFGGEAVASPEAVVTLGVLYAFVDYLNRLFNPIVNIVNQLPNLETALVSAERVFVLLDEEGEDVSDRSMLRFAGNVKFDDVAFAYKDDEYVLKGISFEASQGQTVALVGHTGSGKSSILNLLFRFYDPNSGSITIDGTDTRQLPRQTMREHMGIVLQDPFLFTGTIASNVSLDDPGISRQQVEQALVDVGAGRWLAQLPKGVDEPVIEKGSTLSAGQRQLISFARALAFDPAILILDEATSNIDTETEALIQNALEVVKQGRTTFIIAHRLSTIKNADLILVLDRGEIVERGSHDELMRIQGKYYQMVQIQQGELAPTVTR</sequence>
<keyword evidence="2 7" id="KW-0812">Transmembrane</keyword>
<keyword evidence="6 7" id="KW-0472">Membrane</keyword>
<feature type="transmembrane region" description="Helical" evidence="7">
    <location>
        <begin position="357"/>
        <end position="378"/>
    </location>
</feature>
<dbReference type="PANTHER" id="PTHR24221">
    <property type="entry name" value="ATP-BINDING CASSETTE SUB-FAMILY B"/>
    <property type="match status" value="1"/>
</dbReference>
<dbReference type="PROSITE" id="PS50929">
    <property type="entry name" value="ABC_TM1F"/>
    <property type="match status" value="1"/>
</dbReference>
<evidence type="ECO:0000259" key="9">
    <source>
        <dbReference type="PROSITE" id="PS50929"/>
    </source>
</evidence>
<organism evidence="10 11">
    <name type="scientific">Paenibacillus hodogayensis</name>
    <dbReference type="NCBI Taxonomy" id="279208"/>
    <lineage>
        <taxon>Bacteria</taxon>
        <taxon>Bacillati</taxon>
        <taxon>Bacillota</taxon>
        <taxon>Bacilli</taxon>
        <taxon>Bacillales</taxon>
        <taxon>Paenibacillaceae</taxon>
        <taxon>Paenibacillus</taxon>
    </lineage>
</organism>
<proteinExistence type="predicted"/>
<evidence type="ECO:0000256" key="5">
    <source>
        <dbReference type="ARBA" id="ARBA00022989"/>
    </source>
</evidence>
<dbReference type="Gene3D" id="1.20.1560.10">
    <property type="entry name" value="ABC transporter type 1, transmembrane domain"/>
    <property type="match status" value="1"/>
</dbReference>
<dbReference type="SMART" id="SM00382">
    <property type="entry name" value="AAA"/>
    <property type="match status" value="1"/>
</dbReference>
<dbReference type="InterPro" id="IPR039421">
    <property type="entry name" value="Type_1_exporter"/>
</dbReference>
<feature type="transmembrane region" description="Helical" evidence="7">
    <location>
        <begin position="170"/>
        <end position="190"/>
    </location>
</feature>
<keyword evidence="3" id="KW-0547">Nucleotide-binding</keyword>
<dbReference type="EMBL" id="JBHMAG010000009">
    <property type="protein sequence ID" value="MFB9752328.1"/>
    <property type="molecule type" value="Genomic_DNA"/>
</dbReference>
<dbReference type="InterPro" id="IPR036640">
    <property type="entry name" value="ABC1_TM_sf"/>
</dbReference>
<feature type="domain" description="ABC transmembrane type-1" evidence="9">
    <location>
        <begin position="38"/>
        <end position="421"/>
    </location>
</feature>
<protein>
    <submittedName>
        <fullName evidence="10">ABC transporter ATP-binding protein</fullName>
    </submittedName>
</protein>
<dbReference type="Proteomes" id="UP001589619">
    <property type="component" value="Unassembled WGS sequence"/>
</dbReference>